<dbReference type="InterPro" id="IPR014862">
    <property type="entry name" value="TrwC"/>
</dbReference>
<evidence type="ECO:0000256" key="1">
    <source>
        <dbReference type="SAM" id="MobiDB-lite"/>
    </source>
</evidence>
<evidence type="ECO:0000259" key="2">
    <source>
        <dbReference type="Pfam" id="PF08751"/>
    </source>
</evidence>
<organism evidence="3 4">
    <name type="scientific">Nocardioides marmotae</name>
    <dbReference type="NCBI Taxonomy" id="2663857"/>
    <lineage>
        <taxon>Bacteria</taxon>
        <taxon>Bacillati</taxon>
        <taxon>Actinomycetota</taxon>
        <taxon>Actinomycetes</taxon>
        <taxon>Propionibacteriales</taxon>
        <taxon>Nocardioidaceae</taxon>
        <taxon>Nocardioides</taxon>
    </lineage>
</organism>
<feature type="compositionally biased region" description="Low complexity" evidence="1">
    <location>
        <begin position="95"/>
        <end position="104"/>
    </location>
</feature>
<evidence type="ECO:0000313" key="4">
    <source>
        <dbReference type="Proteomes" id="UP000433406"/>
    </source>
</evidence>
<feature type="domain" description="TrwC relaxase" evidence="2">
    <location>
        <begin position="8"/>
        <end position="80"/>
    </location>
</feature>
<feature type="region of interest" description="Disordered" evidence="1">
    <location>
        <begin position="87"/>
        <end position="149"/>
    </location>
</feature>
<evidence type="ECO:0000313" key="3">
    <source>
        <dbReference type="EMBL" id="MTB94348.1"/>
    </source>
</evidence>
<accession>A0A6I3J9Q5</accession>
<proteinExistence type="predicted"/>
<dbReference type="EMBL" id="WLCI01000005">
    <property type="protein sequence ID" value="MTB94348.1"/>
    <property type="molecule type" value="Genomic_DNA"/>
</dbReference>
<dbReference type="RefSeq" id="WP_154614176.1">
    <property type="nucleotide sequence ID" value="NZ_CP053660.1"/>
</dbReference>
<comment type="caution">
    <text evidence="3">The sequence shown here is derived from an EMBL/GenBank/DDBJ whole genome shotgun (WGS) entry which is preliminary data.</text>
</comment>
<sequence length="149" mass="15797">MSVHKLTAGDGYTYLTRQVAVQDATDRGASGLADYYAEKGESPGRWWGSGLLGVGLSHGVTVSEAQMKSLFGEGRHPDAASIRENVVVQGPSPPMSLMSSTSSRGPRRADGGKLPEFMGNKWAISPPHVKCQTAPDLRLRRSGAVSRSG</sequence>
<reference evidence="3 4" key="1">
    <citation type="submission" date="2019-10" db="EMBL/GenBank/DDBJ databases">
        <title>Nocardioides novel species isolated from the excrement of Marmot.</title>
        <authorList>
            <person name="Zhang G."/>
        </authorList>
    </citation>
    <scope>NUCLEOTIDE SEQUENCE [LARGE SCALE GENOMIC DNA]</scope>
    <source>
        <strain evidence="4">zg-579</strain>
    </source>
</reference>
<dbReference type="AlphaFoldDB" id="A0A6I3J9Q5"/>
<dbReference type="Proteomes" id="UP000433406">
    <property type="component" value="Unassembled WGS sequence"/>
</dbReference>
<dbReference type="SUPFAM" id="SSF55464">
    <property type="entry name" value="Origin of replication-binding domain, RBD-like"/>
    <property type="match status" value="1"/>
</dbReference>
<protein>
    <submittedName>
        <fullName evidence="3">Relaxase domain-containing protein</fullName>
    </submittedName>
</protein>
<keyword evidence="4" id="KW-1185">Reference proteome</keyword>
<name>A0A6I3J9Q5_9ACTN</name>
<dbReference type="Pfam" id="PF08751">
    <property type="entry name" value="TrwC"/>
    <property type="match status" value="1"/>
</dbReference>
<gene>
    <name evidence="3" type="ORF">GGQ22_04560</name>
</gene>